<dbReference type="STRING" id="6832.A0A553NG20"/>
<dbReference type="Proteomes" id="UP000318571">
    <property type="component" value="Chromosome 10"/>
</dbReference>
<dbReference type="PANTHER" id="PTHR13230">
    <property type="entry name" value="GENERAL TRANSCRIPTION FACTOR IIIC, POLYPEPTIDE 5"/>
    <property type="match status" value="1"/>
</dbReference>
<feature type="domain" description="Transcription factor IIIC subunit Tfc1/Sfc1 triple barrel" evidence="7">
    <location>
        <begin position="22"/>
        <end position="141"/>
    </location>
</feature>
<dbReference type="FunFam" id="3.30.200.160:FF:000002">
    <property type="entry name" value="Transcription factor IIIC, subunit 5"/>
    <property type="match status" value="1"/>
</dbReference>
<evidence type="ECO:0000313" key="9">
    <source>
        <dbReference type="Proteomes" id="UP000318571"/>
    </source>
</evidence>
<accession>A0A553NG20</accession>
<proteinExistence type="predicted"/>
<dbReference type="GO" id="GO:0001003">
    <property type="term" value="F:RNA polymerase III type 2 promoter sequence-specific DNA binding"/>
    <property type="evidence" value="ECO:0007669"/>
    <property type="project" value="TreeGrafter"/>
</dbReference>
<gene>
    <name evidence="8" type="ORF">TCAL_08702</name>
</gene>
<dbReference type="Pfam" id="PF17682">
    <property type="entry name" value="Tau95_N"/>
    <property type="match status" value="1"/>
</dbReference>
<evidence type="ECO:0000256" key="5">
    <source>
        <dbReference type="SAM" id="MobiDB-lite"/>
    </source>
</evidence>
<feature type="region of interest" description="Disordered" evidence="5">
    <location>
        <begin position="88"/>
        <end position="111"/>
    </location>
</feature>
<keyword evidence="2" id="KW-0238">DNA-binding</keyword>
<evidence type="ECO:0000313" key="8">
    <source>
        <dbReference type="EMBL" id="TRY64361.1"/>
    </source>
</evidence>
<protein>
    <recommendedName>
        <fullName evidence="10">General transcription factor 3C polypeptide 5</fullName>
    </recommendedName>
</protein>
<dbReference type="InterPro" id="IPR041499">
    <property type="entry name" value="Tfc1/Sfc1_N"/>
</dbReference>
<evidence type="ECO:0000256" key="1">
    <source>
        <dbReference type="ARBA" id="ARBA00004123"/>
    </source>
</evidence>
<dbReference type="AlphaFoldDB" id="A0A553NG20"/>
<name>A0A553NG20_TIGCA</name>
<dbReference type="GO" id="GO:0006384">
    <property type="term" value="P:transcription initiation at RNA polymerase III promoter"/>
    <property type="evidence" value="ECO:0007669"/>
    <property type="project" value="InterPro"/>
</dbReference>
<dbReference type="GO" id="GO:0001002">
    <property type="term" value="F:RNA polymerase III type 1 promoter sequence-specific DNA binding"/>
    <property type="evidence" value="ECO:0007669"/>
    <property type="project" value="TreeGrafter"/>
</dbReference>
<keyword evidence="4" id="KW-0539">Nucleus</keyword>
<comment type="caution">
    <text evidence="8">The sequence shown here is derived from an EMBL/GenBank/DDBJ whole genome shotgun (WGS) entry which is preliminary data.</text>
</comment>
<organism evidence="8 9">
    <name type="scientific">Tigriopus californicus</name>
    <name type="common">Marine copepod</name>
    <dbReference type="NCBI Taxonomy" id="6832"/>
    <lineage>
        <taxon>Eukaryota</taxon>
        <taxon>Metazoa</taxon>
        <taxon>Ecdysozoa</taxon>
        <taxon>Arthropoda</taxon>
        <taxon>Crustacea</taxon>
        <taxon>Multicrustacea</taxon>
        <taxon>Hexanauplia</taxon>
        <taxon>Copepoda</taxon>
        <taxon>Harpacticoida</taxon>
        <taxon>Harpacticidae</taxon>
        <taxon>Tigriopus</taxon>
    </lineage>
</organism>
<evidence type="ECO:0000256" key="4">
    <source>
        <dbReference type="ARBA" id="ARBA00023242"/>
    </source>
</evidence>
<dbReference type="GO" id="GO:0000127">
    <property type="term" value="C:transcription factor TFIIIC complex"/>
    <property type="evidence" value="ECO:0007669"/>
    <property type="project" value="InterPro"/>
</dbReference>
<evidence type="ECO:0000256" key="3">
    <source>
        <dbReference type="ARBA" id="ARBA00023163"/>
    </source>
</evidence>
<feature type="domain" description="Transcription factor IIIC subunit 5 HTH" evidence="6">
    <location>
        <begin position="177"/>
        <end position="326"/>
    </location>
</feature>
<evidence type="ECO:0000259" key="6">
    <source>
        <dbReference type="Pfam" id="PF09734"/>
    </source>
</evidence>
<dbReference type="CDD" id="cd21670">
    <property type="entry name" value="SMP_ESyt"/>
    <property type="match status" value="1"/>
</dbReference>
<evidence type="ECO:0000259" key="7">
    <source>
        <dbReference type="Pfam" id="PF17682"/>
    </source>
</evidence>
<sequence length="866" mass="99570">MASGIGDPADPRSPEAGLPSLICVEYPGVVQNVDTMIATLGGLNTIAEVVEEPNRRLELRFRPDDISCKPTCGERTVDTGMILKVKRWKRKKKPHPPPNPSLQPADSGVSDPTEEYKYDVKVMGSVDVKFKFSNLCDFQYLPMRKARNGSGYESIYESVFFDKLVDSAWLSQDSPLFLPPAAFSRMDVPQDYQFRREAAADKTSLDTPYNIIGRTRQRRSHHAIFITYDMDEVPQRARDFAANQLKVKFISHGDQDVVIQRFEEQPVWSKNALHAITGIMPDRLKYILPAIAYYFTTGPWRNQWVRFGYDPRKVVEAAQFQTMDYRVRLHAGARHRVKAKRSYANYLLPYKAMNWSKPKTSLIDRDSFSNIVVTGDGKGKESTPPISVTNVANERSEADKDAKADVYIFRKGRIPPYRQMFYQFKDLLLEEAQQVIQSSLKPGPNPKCDERNGWFVPGTDQRLRDILTKAINEGAFGEFSDHASQNIVWLPYLGGLISIIFSHWLFGTVLPIILVWIILQDWSRFLLPLRKVIFSNITEPCEDALDVNPAFACEPDSETVGWVNNILERFWTNSLRPFALDDVSKIVERDLFHGFLNKLRLFRHFNVHAFLIHFDPGEIPPILTFIRCSTSEVNLLNHGYESLTFDLGLAVDLHPKVETWIGGSMKFGLKRFRLAAPLIFRFSPMLKDFKLVGQLEISLKRQIAMDWEFQYLLRCLNLTFVKRIVHAILHILGSFVIQPRKLIFPMLVDPKVICDHLQMQRIPIALLRVEIEKGKSLKVSKDLHDKEELKFVVKDFDWGFCHEDDDLGFMNLDLCAILDQEGVEKWINLHSGTLTYDRTIGPQFCKEVSRIQSQNNVRTEWERQVA</sequence>
<evidence type="ECO:0000256" key="2">
    <source>
        <dbReference type="ARBA" id="ARBA00023125"/>
    </source>
</evidence>
<reference evidence="8 9" key="1">
    <citation type="journal article" date="2018" name="Nat. Ecol. Evol.">
        <title>Genomic signatures of mitonuclear coevolution across populations of Tigriopus californicus.</title>
        <authorList>
            <person name="Barreto F.S."/>
            <person name="Watson E.T."/>
            <person name="Lima T.G."/>
            <person name="Willett C.S."/>
            <person name="Edmands S."/>
            <person name="Li W."/>
            <person name="Burton R.S."/>
        </authorList>
    </citation>
    <scope>NUCLEOTIDE SEQUENCE [LARGE SCALE GENOMIC DNA]</scope>
    <source>
        <strain evidence="8 9">San Diego</strain>
    </source>
</reference>
<evidence type="ECO:0008006" key="10">
    <source>
        <dbReference type="Google" id="ProtNLM"/>
    </source>
</evidence>
<dbReference type="InterPro" id="IPR019136">
    <property type="entry name" value="TF_IIIC_su-5_HTH"/>
</dbReference>
<keyword evidence="3" id="KW-0804">Transcription</keyword>
<keyword evidence="9" id="KW-1185">Reference proteome</keyword>
<dbReference type="PANTHER" id="PTHR13230:SF5">
    <property type="entry name" value="GENERAL TRANSCRIPTION FACTOR 3C POLYPEPTIDE 5"/>
    <property type="match status" value="1"/>
</dbReference>
<dbReference type="EMBL" id="VCGU01000458">
    <property type="protein sequence ID" value="TRY64361.1"/>
    <property type="molecule type" value="Genomic_DNA"/>
</dbReference>
<dbReference type="Gene3D" id="3.30.200.160">
    <property type="entry name" value="TFIIIC, subcomplex tauA, subunit Sfc1, barrel domain"/>
    <property type="match status" value="1"/>
</dbReference>
<dbReference type="InterPro" id="IPR040454">
    <property type="entry name" value="TF_IIIC_Tfc1/Sfc1"/>
</dbReference>
<comment type="subcellular location">
    <subcellularLocation>
        <location evidence="1">Nucleus</location>
    </subcellularLocation>
</comment>
<dbReference type="GO" id="GO:0005634">
    <property type="term" value="C:nucleus"/>
    <property type="evidence" value="ECO:0007669"/>
    <property type="project" value="UniProtKB-SubCell"/>
</dbReference>
<dbReference type="InterPro" id="IPR042536">
    <property type="entry name" value="TFIIIC_tauA_Sfc1"/>
</dbReference>
<dbReference type="Pfam" id="PF09734">
    <property type="entry name" value="Tau95"/>
    <property type="match status" value="1"/>
</dbReference>